<dbReference type="Proteomes" id="UP000316770">
    <property type="component" value="Chromosome"/>
</dbReference>
<gene>
    <name evidence="2" type="ORF">Mal33_46550</name>
</gene>
<proteinExistence type="predicted"/>
<dbReference type="AlphaFoldDB" id="A0A518IZV9"/>
<feature type="region of interest" description="Disordered" evidence="1">
    <location>
        <begin position="1"/>
        <end position="25"/>
    </location>
</feature>
<name>A0A518IZV9_9BACT</name>
<evidence type="ECO:0000256" key="1">
    <source>
        <dbReference type="SAM" id="MobiDB-lite"/>
    </source>
</evidence>
<evidence type="ECO:0000313" key="3">
    <source>
        <dbReference type="Proteomes" id="UP000316770"/>
    </source>
</evidence>
<sequence length="134" mass="15746">MERWGKRMNDLNPYASPPPIEESPGQLMHRDTRVARGLLHRTITFAEPFQAQLDYDGKYFRQRVYVGQICVWHRISWLRIHPRIDFVWPAEVAGTAKPGRIEMKFNHLLQIVRFTVYCDGVVIYDEQKGMLTTA</sequence>
<reference evidence="2 3" key="1">
    <citation type="submission" date="2019-02" db="EMBL/GenBank/DDBJ databases">
        <title>Deep-cultivation of Planctomycetes and their phenomic and genomic characterization uncovers novel biology.</title>
        <authorList>
            <person name="Wiegand S."/>
            <person name="Jogler M."/>
            <person name="Boedeker C."/>
            <person name="Pinto D."/>
            <person name="Vollmers J."/>
            <person name="Rivas-Marin E."/>
            <person name="Kohn T."/>
            <person name="Peeters S.H."/>
            <person name="Heuer A."/>
            <person name="Rast P."/>
            <person name="Oberbeckmann S."/>
            <person name="Bunk B."/>
            <person name="Jeske O."/>
            <person name="Meyerdierks A."/>
            <person name="Storesund J.E."/>
            <person name="Kallscheuer N."/>
            <person name="Luecker S."/>
            <person name="Lage O.M."/>
            <person name="Pohl T."/>
            <person name="Merkel B.J."/>
            <person name="Hornburger P."/>
            <person name="Mueller R.-W."/>
            <person name="Bruemmer F."/>
            <person name="Labrenz M."/>
            <person name="Spormann A.M."/>
            <person name="Op den Camp H."/>
            <person name="Overmann J."/>
            <person name="Amann R."/>
            <person name="Jetten M.S.M."/>
            <person name="Mascher T."/>
            <person name="Medema M.H."/>
            <person name="Devos D.P."/>
            <person name="Kaster A.-K."/>
            <person name="Ovreas L."/>
            <person name="Rohde M."/>
            <person name="Galperin M.Y."/>
            <person name="Jogler C."/>
        </authorList>
    </citation>
    <scope>NUCLEOTIDE SEQUENCE [LARGE SCALE GENOMIC DNA]</scope>
    <source>
        <strain evidence="2 3">Mal33</strain>
    </source>
</reference>
<accession>A0A518IZV9</accession>
<organism evidence="2 3">
    <name type="scientific">Rosistilla oblonga</name>
    <dbReference type="NCBI Taxonomy" id="2527990"/>
    <lineage>
        <taxon>Bacteria</taxon>
        <taxon>Pseudomonadati</taxon>
        <taxon>Planctomycetota</taxon>
        <taxon>Planctomycetia</taxon>
        <taxon>Pirellulales</taxon>
        <taxon>Pirellulaceae</taxon>
        <taxon>Rosistilla</taxon>
    </lineage>
</organism>
<keyword evidence="3" id="KW-1185">Reference proteome</keyword>
<dbReference type="EMBL" id="CP036318">
    <property type="protein sequence ID" value="QDV58631.1"/>
    <property type="molecule type" value="Genomic_DNA"/>
</dbReference>
<evidence type="ECO:0000313" key="2">
    <source>
        <dbReference type="EMBL" id="QDV58631.1"/>
    </source>
</evidence>
<protein>
    <submittedName>
        <fullName evidence="2">Uncharacterized protein</fullName>
    </submittedName>
</protein>